<dbReference type="Gene3D" id="2.20.25.20">
    <property type="match status" value="1"/>
</dbReference>
<dbReference type="SUPFAM" id="SSF57850">
    <property type="entry name" value="RING/U-box"/>
    <property type="match status" value="1"/>
</dbReference>
<protein>
    <recommendedName>
        <fullName evidence="1">F-box domain-containing protein</fullName>
    </recommendedName>
</protein>
<keyword evidence="3" id="KW-1185">Reference proteome</keyword>
<dbReference type="InterPro" id="IPR047147">
    <property type="entry name" value="FBX5_43"/>
</dbReference>
<dbReference type="Proteomes" id="UP001153954">
    <property type="component" value="Unassembled WGS sequence"/>
</dbReference>
<dbReference type="GO" id="GO:0045835">
    <property type="term" value="P:negative regulation of meiotic nuclear division"/>
    <property type="evidence" value="ECO:0007669"/>
    <property type="project" value="InterPro"/>
</dbReference>
<dbReference type="PANTHER" id="PTHR15493:SF9">
    <property type="entry name" value="GH14043P"/>
    <property type="match status" value="1"/>
</dbReference>
<name>A0AAU9UU51_EUPED</name>
<dbReference type="AlphaFoldDB" id="A0AAU9UU51"/>
<dbReference type="SUPFAM" id="SSF81383">
    <property type="entry name" value="F-box domain"/>
    <property type="match status" value="1"/>
</dbReference>
<dbReference type="GO" id="GO:0005634">
    <property type="term" value="C:nucleus"/>
    <property type="evidence" value="ECO:0007669"/>
    <property type="project" value="TreeGrafter"/>
</dbReference>
<dbReference type="CDD" id="cd20348">
    <property type="entry name" value="BRcat_RBR_EMI"/>
    <property type="match status" value="1"/>
</dbReference>
<evidence type="ECO:0000259" key="1">
    <source>
        <dbReference type="Pfam" id="PF00646"/>
    </source>
</evidence>
<sequence length="447" mass="51512">MDIHADIVEPVTPTLSYENISYWKTEDSGYHTSRSLENSEISGDNLKHSIFNGKISITGQFQVDCFDLSKEVRFSPRLKYNTGFIKANESYSESPQNRRGVKRAHQVELENSDVSYSSVPTPTSVIAGGLRKLRCTDNYKLNVSCSSVNLSHTNSLETELCSNNDHIHPAYPTTPVKKNCRNSCKLRSPLKSRRQQRFWRDRDNFAIHSLSCETQALQPITKPAKPNDKVSLFQYKPNQKIDIIKMLYLHANVMPPIMKIFNYLSHEDVFNFTLVSQLWQKVWEDVSRVKTKKQEYMHFLKNARENQENKMSTPKNNYKNQIRPLMEIHNIQNNCPQVCSQNSPPGSPGTIKFKRYTKAAALDPRKQLPCIKCHQPAKVTEDITGEEWVECTNMNCSHQFCRLCKGERHSGKKCFQYDLDAPSPSKRQKNTCAIGTKKSRRNLRRLL</sequence>
<evidence type="ECO:0000313" key="3">
    <source>
        <dbReference type="Proteomes" id="UP001153954"/>
    </source>
</evidence>
<reference evidence="2" key="1">
    <citation type="submission" date="2022-03" db="EMBL/GenBank/DDBJ databases">
        <authorList>
            <person name="Tunstrom K."/>
        </authorList>
    </citation>
    <scope>NUCLEOTIDE SEQUENCE</scope>
</reference>
<organism evidence="2 3">
    <name type="scientific">Euphydryas editha</name>
    <name type="common">Edith's checkerspot</name>
    <dbReference type="NCBI Taxonomy" id="104508"/>
    <lineage>
        <taxon>Eukaryota</taxon>
        <taxon>Metazoa</taxon>
        <taxon>Ecdysozoa</taxon>
        <taxon>Arthropoda</taxon>
        <taxon>Hexapoda</taxon>
        <taxon>Insecta</taxon>
        <taxon>Pterygota</taxon>
        <taxon>Neoptera</taxon>
        <taxon>Endopterygota</taxon>
        <taxon>Lepidoptera</taxon>
        <taxon>Glossata</taxon>
        <taxon>Ditrysia</taxon>
        <taxon>Papilionoidea</taxon>
        <taxon>Nymphalidae</taxon>
        <taxon>Nymphalinae</taxon>
        <taxon>Euphydryas</taxon>
    </lineage>
</organism>
<comment type="caution">
    <text evidence="2">The sequence shown here is derived from an EMBL/GenBank/DDBJ whole genome shotgun (WGS) entry which is preliminary data.</text>
</comment>
<dbReference type="EMBL" id="CAKOGL010000025">
    <property type="protein sequence ID" value="CAH2102536.1"/>
    <property type="molecule type" value="Genomic_DNA"/>
</dbReference>
<gene>
    <name evidence="2" type="ORF">EEDITHA_LOCUS17149</name>
</gene>
<feature type="domain" description="F-box" evidence="1">
    <location>
        <begin position="257"/>
        <end position="288"/>
    </location>
</feature>
<dbReference type="Pfam" id="PF00646">
    <property type="entry name" value="F-box"/>
    <property type="match status" value="1"/>
</dbReference>
<evidence type="ECO:0000313" key="2">
    <source>
        <dbReference type="EMBL" id="CAH2102536.1"/>
    </source>
</evidence>
<dbReference type="InterPro" id="IPR036047">
    <property type="entry name" value="F-box-like_dom_sf"/>
</dbReference>
<dbReference type="GO" id="GO:0007088">
    <property type="term" value="P:regulation of mitotic nuclear division"/>
    <property type="evidence" value="ECO:0007669"/>
    <property type="project" value="InterPro"/>
</dbReference>
<accession>A0AAU9UU51</accession>
<dbReference type="InterPro" id="IPR001810">
    <property type="entry name" value="F-box_dom"/>
</dbReference>
<proteinExistence type="predicted"/>
<dbReference type="PANTHER" id="PTHR15493">
    <property type="entry name" value="F-BOX ONLY PROTEIN 5 AND 43"/>
    <property type="match status" value="1"/>
</dbReference>